<reference evidence="1 2" key="1">
    <citation type="submission" date="2013-10" db="EMBL/GenBank/DDBJ databases">
        <title>Draft genomes and the virulence plasmids of Sd1617 vaccine constructs: WRSd3 and WRSd5.</title>
        <authorList>
            <person name="Aksomboon Vongsawan A."/>
            <person name="Venkatesan M.M."/>
            <person name="Vaisvil B."/>
            <person name="Emel G."/>
            <person name="Kepatral V."/>
            <person name="Sethabutr O."/>
            <person name="Serichantalergs O."/>
            <person name="Mason C."/>
        </authorList>
    </citation>
    <scope>NUCLEOTIDE SEQUENCE [LARGE SCALE GENOMIC DNA]</scope>
    <source>
        <strain evidence="1 2">WRSd3</strain>
    </source>
</reference>
<dbReference type="AlphaFoldDB" id="A0A090NIY4"/>
<dbReference type="EMBL" id="AXUT01000110">
    <property type="protein sequence ID" value="ESU80275.1"/>
    <property type="molecule type" value="Genomic_DNA"/>
</dbReference>
<proteinExistence type="predicted"/>
<dbReference type="Proteomes" id="UP000017944">
    <property type="component" value="Unassembled WGS sequence"/>
</dbReference>
<name>A0A090NIY4_SHIDY</name>
<protein>
    <submittedName>
        <fullName evidence="1">Uncharacterized protein</fullName>
    </submittedName>
</protein>
<gene>
    <name evidence="1" type="ORF">WRSd3_01562</name>
</gene>
<organism evidence="1 2">
    <name type="scientific">Shigella dysenteriae WRSd3</name>
    <dbReference type="NCBI Taxonomy" id="1401327"/>
    <lineage>
        <taxon>Bacteria</taxon>
        <taxon>Pseudomonadati</taxon>
        <taxon>Pseudomonadota</taxon>
        <taxon>Gammaproteobacteria</taxon>
        <taxon>Enterobacterales</taxon>
        <taxon>Enterobacteriaceae</taxon>
        <taxon>Shigella</taxon>
    </lineage>
</organism>
<comment type="caution">
    <text evidence="1">The sequence shown here is derived from an EMBL/GenBank/DDBJ whole genome shotgun (WGS) entry which is preliminary data.</text>
</comment>
<accession>A0A090NIY4</accession>
<evidence type="ECO:0000313" key="1">
    <source>
        <dbReference type="EMBL" id="ESU80275.1"/>
    </source>
</evidence>
<sequence length="46" mass="5525">MHFKCIWFGYNSLISSYPPPFMHFYHWLARTLQSTFTAQALLIINM</sequence>
<evidence type="ECO:0000313" key="2">
    <source>
        <dbReference type="Proteomes" id="UP000017944"/>
    </source>
</evidence>